<dbReference type="EMBL" id="BAABKX010000004">
    <property type="protein sequence ID" value="GAA5049234.1"/>
    <property type="molecule type" value="Genomic_DNA"/>
</dbReference>
<dbReference type="Proteomes" id="UP001501729">
    <property type="component" value="Unassembled WGS sequence"/>
</dbReference>
<sequence>MVGNPVVGNPDGHDYNILHMPGYRQAQDAPECICYALWMASHYVANEYPDKEVRDRTNPPKLDLIEEYIEIGDLGWEDVSQKPLTGLSSEVASLKFQLECRYNGLPQSIDEFAAKGLDQLLPTIVWVDRVLLNTGKRGEGPMHAVVVCGAGESHITIEDPLVDGTTTLEIEKLEEAWDPEFNTAIEVKLRNGLEPTRRDEL</sequence>
<evidence type="ECO:0000313" key="2">
    <source>
        <dbReference type="Proteomes" id="UP001501729"/>
    </source>
</evidence>
<dbReference type="GeneID" id="68615941"/>
<comment type="caution">
    <text evidence="1">The sequence shown here is derived from an EMBL/GenBank/DDBJ whole genome shotgun (WGS) entry which is preliminary data.</text>
</comment>
<proteinExistence type="predicted"/>
<accession>A0AAV3UGS8</accession>
<evidence type="ECO:0000313" key="1">
    <source>
        <dbReference type="EMBL" id="GAA5049234.1"/>
    </source>
</evidence>
<dbReference type="AlphaFoldDB" id="A0AAV3UGS8"/>
<dbReference type="Gene3D" id="3.90.70.10">
    <property type="entry name" value="Cysteine proteinases"/>
    <property type="match status" value="1"/>
</dbReference>
<reference evidence="1 2" key="1">
    <citation type="journal article" date="2019" name="Int. J. Syst. Evol. Microbiol.">
        <title>The Global Catalogue of Microorganisms (GCM) 10K type strain sequencing project: providing services to taxonomists for standard genome sequencing and annotation.</title>
        <authorList>
            <consortium name="The Broad Institute Genomics Platform"/>
            <consortium name="The Broad Institute Genome Sequencing Center for Infectious Disease"/>
            <person name="Wu L."/>
            <person name="Ma J."/>
        </authorList>
    </citation>
    <scope>NUCLEOTIDE SEQUENCE [LARGE SCALE GENOMIC DNA]</scope>
    <source>
        <strain evidence="1 2">JCM 17504</strain>
    </source>
</reference>
<dbReference type="RefSeq" id="WP_227777232.1">
    <property type="nucleotide sequence ID" value="NZ_BAABKX010000004.1"/>
</dbReference>
<evidence type="ECO:0008006" key="3">
    <source>
        <dbReference type="Google" id="ProtNLM"/>
    </source>
</evidence>
<protein>
    <recommendedName>
        <fullName evidence="3">Peptidase C39-like domain-containing protein</fullName>
    </recommendedName>
</protein>
<keyword evidence="2" id="KW-1185">Reference proteome</keyword>
<name>A0AAV3UGS8_9EURY</name>
<gene>
    <name evidence="1" type="ORF">GCM10025751_21830</name>
</gene>
<organism evidence="1 2">
    <name type="scientific">Haladaptatus pallidirubidus</name>
    <dbReference type="NCBI Taxonomy" id="1008152"/>
    <lineage>
        <taxon>Archaea</taxon>
        <taxon>Methanobacteriati</taxon>
        <taxon>Methanobacteriota</taxon>
        <taxon>Stenosarchaea group</taxon>
        <taxon>Halobacteria</taxon>
        <taxon>Halobacteriales</taxon>
        <taxon>Haladaptataceae</taxon>
        <taxon>Haladaptatus</taxon>
    </lineage>
</organism>